<evidence type="ECO:0000313" key="2">
    <source>
        <dbReference type="EMBL" id="KAJ8976112.1"/>
    </source>
</evidence>
<feature type="signal peptide" evidence="1">
    <location>
        <begin position="1"/>
        <end position="31"/>
    </location>
</feature>
<protein>
    <submittedName>
        <fullName evidence="2">Uncharacterized protein</fullName>
    </submittedName>
</protein>
<keyword evidence="3" id="KW-1185">Reference proteome</keyword>
<accession>A0ABQ9JEI5</accession>
<sequence>MTTVHSIQASVLVDNVLTLVLPLVFICRTNCTTNAPDTSSLNLSMPDTKYDGIVGGGDSLTSKDKNVKKGSYHADKSLVTLTVQNALLGLSMRYARTREGDMFLSSTDALVADKVWLLQNQGKQGSHQFPLKYLDIFILKKTTRHDRTFLVKIIWQCCAGLNLVQESNKNQTGKSSNII</sequence>
<comment type="caution">
    <text evidence="2">The sequence shown here is derived from an EMBL/GenBank/DDBJ whole genome shotgun (WGS) entry which is preliminary data.</text>
</comment>
<feature type="chain" id="PRO_5047363791" evidence="1">
    <location>
        <begin position="32"/>
        <end position="179"/>
    </location>
</feature>
<reference evidence="2" key="1">
    <citation type="journal article" date="2023" name="Insect Mol. Biol.">
        <title>Genome sequencing provides insights into the evolution of gene families encoding plant cell wall-degrading enzymes in longhorned beetles.</title>
        <authorList>
            <person name="Shin N.R."/>
            <person name="Okamura Y."/>
            <person name="Kirsch R."/>
            <person name="Pauchet Y."/>
        </authorList>
    </citation>
    <scope>NUCLEOTIDE SEQUENCE</scope>
    <source>
        <strain evidence="2">MMC_N1</strain>
    </source>
</reference>
<gene>
    <name evidence="2" type="ORF">NQ317_019377</name>
</gene>
<proteinExistence type="predicted"/>
<evidence type="ECO:0000313" key="3">
    <source>
        <dbReference type="Proteomes" id="UP001162164"/>
    </source>
</evidence>
<evidence type="ECO:0000256" key="1">
    <source>
        <dbReference type="SAM" id="SignalP"/>
    </source>
</evidence>
<name>A0ABQ9JEI5_9CUCU</name>
<dbReference type="EMBL" id="JAPWTJ010000723">
    <property type="protein sequence ID" value="KAJ8976112.1"/>
    <property type="molecule type" value="Genomic_DNA"/>
</dbReference>
<dbReference type="Proteomes" id="UP001162164">
    <property type="component" value="Unassembled WGS sequence"/>
</dbReference>
<keyword evidence="1" id="KW-0732">Signal</keyword>
<organism evidence="2 3">
    <name type="scientific">Molorchus minor</name>
    <dbReference type="NCBI Taxonomy" id="1323400"/>
    <lineage>
        <taxon>Eukaryota</taxon>
        <taxon>Metazoa</taxon>
        <taxon>Ecdysozoa</taxon>
        <taxon>Arthropoda</taxon>
        <taxon>Hexapoda</taxon>
        <taxon>Insecta</taxon>
        <taxon>Pterygota</taxon>
        <taxon>Neoptera</taxon>
        <taxon>Endopterygota</taxon>
        <taxon>Coleoptera</taxon>
        <taxon>Polyphaga</taxon>
        <taxon>Cucujiformia</taxon>
        <taxon>Chrysomeloidea</taxon>
        <taxon>Cerambycidae</taxon>
        <taxon>Lamiinae</taxon>
        <taxon>Monochamini</taxon>
        <taxon>Molorchus</taxon>
    </lineage>
</organism>